<comment type="caution">
    <text evidence="8">The sequence shown here is derived from an EMBL/GenBank/DDBJ whole genome shotgun (WGS) entry which is preliminary data.</text>
</comment>
<evidence type="ECO:0000256" key="4">
    <source>
        <dbReference type="ARBA" id="ARBA00023125"/>
    </source>
</evidence>
<evidence type="ECO:0000256" key="1">
    <source>
        <dbReference type="ARBA" id="ARBA00004123"/>
    </source>
</evidence>
<keyword evidence="4" id="KW-0238">DNA-binding</keyword>
<dbReference type="AlphaFoldDB" id="A0A553N6Z1"/>
<evidence type="ECO:0000256" key="2">
    <source>
        <dbReference type="ARBA" id="ARBA00007770"/>
    </source>
</evidence>
<comment type="similarity">
    <text evidence="2">Belongs to the AP-2 family.</text>
</comment>
<dbReference type="InterPro" id="IPR013854">
    <property type="entry name" value="TF_AP2_C"/>
</dbReference>
<reference evidence="8 9" key="1">
    <citation type="journal article" date="2018" name="Nat. Ecol. Evol.">
        <title>Genomic signatures of mitonuclear coevolution across populations of Tigriopus californicus.</title>
        <authorList>
            <person name="Barreto F.S."/>
            <person name="Watson E.T."/>
            <person name="Lima T.G."/>
            <person name="Willett C.S."/>
            <person name="Edmands S."/>
            <person name="Li W."/>
            <person name="Burton R.S."/>
        </authorList>
    </citation>
    <scope>NUCLEOTIDE SEQUENCE [LARGE SCALE GENOMIC DNA]</scope>
    <source>
        <strain evidence="8 9">San Diego</strain>
    </source>
</reference>
<dbReference type="PANTHER" id="PTHR10812">
    <property type="entry name" value="TRANSCRIPTION FACTOR AP-2"/>
    <property type="match status" value="1"/>
</dbReference>
<dbReference type="EMBL" id="VCGU01000459">
    <property type="protein sequence ID" value="TRY61205.1"/>
    <property type="molecule type" value="Genomic_DNA"/>
</dbReference>
<dbReference type="GO" id="GO:0005634">
    <property type="term" value="C:nucleus"/>
    <property type="evidence" value="ECO:0007669"/>
    <property type="project" value="UniProtKB-SubCell"/>
</dbReference>
<dbReference type="OMA" id="HIADYNT"/>
<evidence type="ECO:0000313" key="9">
    <source>
        <dbReference type="Proteomes" id="UP000318571"/>
    </source>
</evidence>
<proteinExistence type="inferred from homology"/>
<dbReference type="GO" id="GO:0000981">
    <property type="term" value="F:DNA-binding transcription factor activity, RNA polymerase II-specific"/>
    <property type="evidence" value="ECO:0007669"/>
    <property type="project" value="TreeGrafter"/>
</dbReference>
<evidence type="ECO:0000256" key="5">
    <source>
        <dbReference type="ARBA" id="ARBA00023163"/>
    </source>
</evidence>
<dbReference type="STRING" id="6832.A0A553N6Z1"/>
<gene>
    <name evidence="8" type="ORF">TCAL_10074</name>
</gene>
<organism evidence="8 9">
    <name type="scientific">Tigriopus californicus</name>
    <name type="common">Marine copepod</name>
    <dbReference type="NCBI Taxonomy" id="6832"/>
    <lineage>
        <taxon>Eukaryota</taxon>
        <taxon>Metazoa</taxon>
        <taxon>Ecdysozoa</taxon>
        <taxon>Arthropoda</taxon>
        <taxon>Crustacea</taxon>
        <taxon>Multicrustacea</taxon>
        <taxon>Hexanauplia</taxon>
        <taxon>Copepoda</taxon>
        <taxon>Harpacticoida</taxon>
        <taxon>Harpacticidae</taxon>
        <taxon>Tigriopus</taxon>
    </lineage>
</organism>
<accession>A0A553N6Z1</accession>
<name>A0A553N6Z1_TIGCA</name>
<keyword evidence="3" id="KW-0805">Transcription regulation</keyword>
<dbReference type="GO" id="GO:0042127">
    <property type="term" value="P:regulation of cell population proliferation"/>
    <property type="evidence" value="ECO:0007669"/>
    <property type="project" value="TreeGrafter"/>
</dbReference>
<dbReference type="Proteomes" id="UP000318571">
    <property type="component" value="Chromosome 8"/>
</dbReference>
<dbReference type="PRINTS" id="PR01748">
    <property type="entry name" value="AP2TNSCPFCT"/>
</dbReference>
<keyword evidence="6" id="KW-0539">Nucleus</keyword>
<evidence type="ECO:0000256" key="6">
    <source>
        <dbReference type="ARBA" id="ARBA00023242"/>
    </source>
</evidence>
<keyword evidence="5" id="KW-0804">Transcription</keyword>
<dbReference type="PANTHER" id="PTHR10812:SF17">
    <property type="entry name" value="TRANSCRIPTION FACTOR AP-2, ISOFORM D"/>
    <property type="match status" value="1"/>
</dbReference>
<sequence>MNSASEDLIEFFSPLVQISGGQDSPMLDVPFASPNEVFCSVPGRLSLLSSTSKYKVTVAEVQRRLAPPECLNASLLGGVLRRAKSKNGGKYLRDKLTRIGLGLPAGRRKAANVTLLTSLVEGEAIHLARDFGYVCETEFPARQIAEFLSKPFVSNCETARRKELLLGARLITGELLDLLNQDRSPLCNTAPSRILDSTIQKHLSQFSLITHGFGAPAIVAALTAVRNYVSESIRYLEEKHHPLLEKRDIIQTEESKHVSMYLGQGPIRHS</sequence>
<evidence type="ECO:0000313" key="8">
    <source>
        <dbReference type="EMBL" id="TRY61205.1"/>
    </source>
</evidence>
<evidence type="ECO:0000259" key="7">
    <source>
        <dbReference type="Pfam" id="PF03299"/>
    </source>
</evidence>
<keyword evidence="9" id="KW-1185">Reference proteome</keyword>
<dbReference type="InterPro" id="IPR004979">
    <property type="entry name" value="TF_AP2"/>
</dbReference>
<dbReference type="Pfam" id="PF03299">
    <property type="entry name" value="TF_AP-2"/>
    <property type="match status" value="1"/>
</dbReference>
<feature type="domain" description="Transcription factor AP-2 C-terminal" evidence="7">
    <location>
        <begin position="38"/>
        <end position="231"/>
    </location>
</feature>
<protein>
    <recommendedName>
        <fullName evidence="7">Transcription factor AP-2 C-terminal domain-containing protein</fullName>
    </recommendedName>
</protein>
<dbReference type="GO" id="GO:0000977">
    <property type="term" value="F:RNA polymerase II transcription regulatory region sequence-specific DNA binding"/>
    <property type="evidence" value="ECO:0007669"/>
    <property type="project" value="TreeGrafter"/>
</dbReference>
<evidence type="ECO:0000256" key="3">
    <source>
        <dbReference type="ARBA" id="ARBA00023015"/>
    </source>
</evidence>
<comment type="subcellular location">
    <subcellularLocation>
        <location evidence="1">Nucleus</location>
    </subcellularLocation>
</comment>